<dbReference type="InterPro" id="IPR040788">
    <property type="entry name" value="HEPN_MAE_28990"/>
</dbReference>
<organism evidence="2 3">
    <name type="scientific">Caulobacter rhizosphaerae</name>
    <dbReference type="NCBI Taxonomy" id="2010972"/>
    <lineage>
        <taxon>Bacteria</taxon>
        <taxon>Pseudomonadati</taxon>
        <taxon>Pseudomonadota</taxon>
        <taxon>Alphaproteobacteria</taxon>
        <taxon>Caulobacterales</taxon>
        <taxon>Caulobacteraceae</taxon>
        <taxon>Caulobacter</taxon>
    </lineage>
</organism>
<evidence type="ECO:0000259" key="1">
    <source>
        <dbReference type="Pfam" id="PF18737"/>
    </source>
</evidence>
<evidence type="ECO:0000313" key="3">
    <source>
        <dbReference type="Proteomes" id="UP001262754"/>
    </source>
</evidence>
<protein>
    <recommendedName>
        <fullName evidence="1">MAE-28990/MAE-18760-like HEPN domain-containing protein</fullName>
    </recommendedName>
</protein>
<keyword evidence="3" id="KW-1185">Reference proteome</keyword>
<reference evidence="2 3" key="1">
    <citation type="submission" date="2023-07" db="EMBL/GenBank/DDBJ databases">
        <title>Sorghum-associated microbial communities from plants grown in Nebraska, USA.</title>
        <authorList>
            <person name="Schachtman D."/>
        </authorList>
    </citation>
    <scope>NUCLEOTIDE SEQUENCE [LARGE SCALE GENOMIC DNA]</scope>
    <source>
        <strain evidence="2 3">DS2154</strain>
    </source>
</reference>
<accession>A0ABU1MVT0</accession>
<dbReference type="RefSeq" id="WP_310029700.1">
    <property type="nucleotide sequence ID" value="NZ_JAVDRL010000003.1"/>
</dbReference>
<feature type="domain" description="MAE-28990/MAE-18760-like HEPN" evidence="1">
    <location>
        <begin position="6"/>
        <end position="234"/>
    </location>
</feature>
<proteinExistence type="predicted"/>
<comment type="caution">
    <text evidence="2">The sequence shown here is derived from an EMBL/GenBank/DDBJ whole genome shotgun (WGS) entry which is preliminary data.</text>
</comment>
<name>A0ABU1MVT0_9CAUL</name>
<dbReference type="Pfam" id="PF18737">
    <property type="entry name" value="HEPN_MAE_28990"/>
    <property type="match status" value="1"/>
</dbReference>
<dbReference type="Proteomes" id="UP001262754">
    <property type="component" value="Unassembled WGS sequence"/>
</dbReference>
<dbReference type="EMBL" id="JAVDRL010000003">
    <property type="protein sequence ID" value="MDR6530256.1"/>
    <property type="molecule type" value="Genomic_DNA"/>
</dbReference>
<sequence>MPDVALADMFSERRDEIRSYLSFLSGVEEAVRSGVPRLGAAGPAISAQQQRILYSGVYLQLYNLVESTISGCLDAVSVTALAQVVRAPSDLSAKLRGEWVRHMAKTHREMGAERRLESVLALCEHLVSALPVGPFRIEKGGGGNWDDEEIYKIAARIGFDLNVSAEAQAAVKSKIRNDKGALALVVDLRNGLAHGRLSFVECSQDDNVDDLTRLANRVFVYLEEVVAAFERFIDDGLFLRADLRPVRAQA</sequence>
<evidence type="ECO:0000313" key="2">
    <source>
        <dbReference type="EMBL" id="MDR6530256.1"/>
    </source>
</evidence>
<gene>
    <name evidence="2" type="ORF">J2800_000992</name>
</gene>